<evidence type="ECO:0000313" key="10">
    <source>
        <dbReference type="Proteomes" id="UP000595917"/>
    </source>
</evidence>
<keyword evidence="10" id="KW-1185">Reference proteome</keyword>
<evidence type="ECO:0000256" key="6">
    <source>
        <dbReference type="ARBA" id="ARBA00023139"/>
    </source>
</evidence>
<evidence type="ECO:0000256" key="2">
    <source>
        <dbReference type="ARBA" id="ARBA00008520"/>
    </source>
</evidence>
<name>A0A7T7XQW8_9SPIR</name>
<sequence length="524" mass="57943">MKEKMRVFLVLCLLSGMLIPAFAGGGSDNAKSDGPVTIELWYGAAVTEAGPPPADWKALQIIRDKLNINLVLTALPSNESDQDVKVNAAGAANSLPDLFMVRRDPWLNLVKMGLVAPVDDLYPLMPERTNTQYDADSKAFTTVNGKSYGLASPGAIARNEGMLIRKDWLDKLGLQIPVTTEDYLNVMKAFTFNDPDGNGRNDTYGYGAFIEINNFEEGLGRRFDPFFGAFGVPGTWSLVKSDPGLNLRKPAYYDAMVYIKRLVDEKVIDPNWMSYGKDDFRAAWKQGRFGIMREQNAAYASESNYAPFDKNFPNGEWIVIDPPRGPSGKSSVGVYTQAYRIYAVSTKAANAGKGPAIARLLEWMSSDEGYYLLGWGEEGVNYVKDADGVPTINGIPDASKGFSRPEMQPLTQLRNMVYYNSNVELLARYPTYKAPTSGKTMSALTVLYDMQKRAWTPNIGADALPPANADIKRFYEQGVVEFMTGRRVLTRENWNTFVSEFDRLGGSAWDTAGIEAATAANYIK</sequence>
<evidence type="ECO:0000256" key="1">
    <source>
        <dbReference type="ARBA" id="ARBA00004418"/>
    </source>
</evidence>
<dbReference type="PANTHER" id="PTHR43649:SF33">
    <property type="entry name" value="POLYGALACTURONAN_RHAMNOGALACTURONAN-BINDING PROTEIN YTCQ"/>
    <property type="match status" value="1"/>
</dbReference>
<keyword evidence="3" id="KW-1003">Cell membrane</keyword>
<dbReference type="PANTHER" id="PTHR43649">
    <property type="entry name" value="ARABINOSE-BINDING PROTEIN-RELATED"/>
    <property type="match status" value="1"/>
</dbReference>
<evidence type="ECO:0000256" key="7">
    <source>
        <dbReference type="ARBA" id="ARBA00023288"/>
    </source>
</evidence>
<dbReference type="AlphaFoldDB" id="A0A7T7XQW8"/>
<evidence type="ECO:0000256" key="5">
    <source>
        <dbReference type="ARBA" id="ARBA00023136"/>
    </source>
</evidence>
<dbReference type="InterPro" id="IPR050490">
    <property type="entry name" value="Bact_solute-bd_prot1"/>
</dbReference>
<evidence type="ECO:0000256" key="4">
    <source>
        <dbReference type="ARBA" id="ARBA00022729"/>
    </source>
</evidence>
<reference evidence="9" key="1">
    <citation type="submission" date="2021-01" db="EMBL/GenBank/DDBJ databases">
        <title>Description of Breznakiella homolactica.</title>
        <authorList>
            <person name="Song Y."/>
            <person name="Brune A."/>
        </authorList>
    </citation>
    <scope>NUCLEOTIDE SEQUENCE</scope>
    <source>
        <strain evidence="9">RmG30</strain>
    </source>
</reference>
<evidence type="ECO:0000256" key="3">
    <source>
        <dbReference type="ARBA" id="ARBA00022475"/>
    </source>
</evidence>
<comment type="similarity">
    <text evidence="2">Belongs to the bacterial solute-binding protein 1 family.</text>
</comment>
<dbReference type="GO" id="GO:0042597">
    <property type="term" value="C:periplasmic space"/>
    <property type="evidence" value="ECO:0007669"/>
    <property type="project" value="UniProtKB-SubCell"/>
</dbReference>
<protein>
    <submittedName>
        <fullName evidence="9">Extracellular solute-binding protein</fullName>
    </submittedName>
</protein>
<comment type="subcellular location">
    <subcellularLocation>
        <location evidence="1">Periplasm</location>
    </subcellularLocation>
</comment>
<evidence type="ECO:0000313" key="9">
    <source>
        <dbReference type="EMBL" id="QQO10809.1"/>
    </source>
</evidence>
<feature type="chain" id="PRO_5030693152" evidence="8">
    <location>
        <begin position="24"/>
        <end position="524"/>
    </location>
</feature>
<organism evidence="9 10">
    <name type="scientific">Breznakiella homolactica</name>
    <dbReference type="NCBI Taxonomy" id="2798577"/>
    <lineage>
        <taxon>Bacteria</taxon>
        <taxon>Pseudomonadati</taxon>
        <taxon>Spirochaetota</taxon>
        <taxon>Spirochaetia</taxon>
        <taxon>Spirochaetales</taxon>
        <taxon>Breznakiellaceae</taxon>
        <taxon>Breznakiella</taxon>
    </lineage>
</organism>
<accession>A0A7T7XQW8</accession>
<dbReference type="Gene3D" id="3.40.190.10">
    <property type="entry name" value="Periplasmic binding protein-like II"/>
    <property type="match status" value="2"/>
</dbReference>
<feature type="signal peptide" evidence="8">
    <location>
        <begin position="1"/>
        <end position="23"/>
    </location>
</feature>
<gene>
    <name evidence="9" type="ORF">JFL75_07795</name>
</gene>
<keyword evidence="7" id="KW-0449">Lipoprotein</keyword>
<keyword evidence="4 8" id="KW-0732">Signal</keyword>
<evidence type="ECO:0000256" key="8">
    <source>
        <dbReference type="SAM" id="SignalP"/>
    </source>
</evidence>
<dbReference type="Proteomes" id="UP000595917">
    <property type="component" value="Chromosome"/>
</dbReference>
<dbReference type="InterPro" id="IPR006059">
    <property type="entry name" value="SBP"/>
</dbReference>
<proteinExistence type="inferred from homology"/>
<dbReference type="EMBL" id="CP067089">
    <property type="protein sequence ID" value="QQO10809.1"/>
    <property type="molecule type" value="Genomic_DNA"/>
</dbReference>
<keyword evidence="6" id="KW-0564">Palmitate</keyword>
<dbReference type="KEGG" id="bhc:JFL75_07795"/>
<keyword evidence="5" id="KW-0472">Membrane</keyword>
<dbReference type="Pfam" id="PF13416">
    <property type="entry name" value="SBP_bac_8"/>
    <property type="match status" value="1"/>
</dbReference>
<dbReference type="RefSeq" id="WP_215628114.1">
    <property type="nucleotide sequence ID" value="NZ_CP067089.2"/>
</dbReference>
<dbReference type="SUPFAM" id="SSF53850">
    <property type="entry name" value="Periplasmic binding protein-like II"/>
    <property type="match status" value="1"/>
</dbReference>